<keyword evidence="2" id="KW-1185">Reference proteome</keyword>
<protein>
    <submittedName>
        <fullName evidence="1">Uncharacterized protein</fullName>
    </submittedName>
</protein>
<dbReference type="Proteomes" id="UP000199699">
    <property type="component" value="Unassembled WGS sequence"/>
</dbReference>
<name>A0A1C6RI55_9ACTN</name>
<gene>
    <name evidence="1" type="ORF">GA0070616_1100</name>
</gene>
<proteinExistence type="predicted"/>
<organism evidence="1 2">
    <name type="scientific">Micromonospora nigra</name>
    <dbReference type="NCBI Taxonomy" id="145857"/>
    <lineage>
        <taxon>Bacteria</taxon>
        <taxon>Bacillati</taxon>
        <taxon>Actinomycetota</taxon>
        <taxon>Actinomycetes</taxon>
        <taxon>Micromonosporales</taxon>
        <taxon>Micromonosporaceae</taxon>
        <taxon>Micromonospora</taxon>
    </lineage>
</organism>
<reference evidence="1 2" key="1">
    <citation type="submission" date="2016-06" db="EMBL/GenBank/DDBJ databases">
        <authorList>
            <person name="Kjaerup R.B."/>
            <person name="Dalgaard T.S."/>
            <person name="Juul-Madsen H.R."/>
        </authorList>
    </citation>
    <scope>NUCLEOTIDE SEQUENCE [LARGE SCALE GENOMIC DNA]</scope>
    <source>
        <strain evidence="1 2">DSM 43818</strain>
    </source>
</reference>
<dbReference type="AlphaFoldDB" id="A0A1C6RI55"/>
<dbReference type="EMBL" id="FMHT01000003">
    <property type="protein sequence ID" value="SCL16731.1"/>
    <property type="molecule type" value="Genomic_DNA"/>
</dbReference>
<dbReference type="OrthoDB" id="5148048at2"/>
<evidence type="ECO:0000313" key="2">
    <source>
        <dbReference type="Proteomes" id="UP000199699"/>
    </source>
</evidence>
<dbReference type="RefSeq" id="WP_139128845.1">
    <property type="nucleotide sequence ID" value="NZ_FMHT01000003.1"/>
</dbReference>
<evidence type="ECO:0000313" key="1">
    <source>
        <dbReference type="EMBL" id="SCL16731.1"/>
    </source>
</evidence>
<sequence>MENTEETRITGRVARVVSIRDLIINRGRQHGVVEDQVFKVLDGDPYKVEDPETGQLLGEIRRVKVLVKVKEVSDLFCIARTYRTRRINTGGRGATFSLEKMFQPPKYEYLVETLERHPRQREVDPDKALIEVGDPVESLLSDENDDDIASIAVWE</sequence>
<accession>A0A1C6RI55</accession>